<comment type="function">
    <text evidence="9">Condenses 4-methyl-5-(beta-hydroxyethyl)thiazole monophosphate (THZ-P) and 2-methyl-4-amino-5-hydroxymethyl pyrimidine pyrophosphate (HMP-PP) to form thiamine monophosphate (TMP).</text>
</comment>
<evidence type="ECO:0000256" key="11">
    <source>
        <dbReference type="RuleBase" id="RU004253"/>
    </source>
</evidence>
<evidence type="ECO:0000256" key="2">
    <source>
        <dbReference type="ARBA" id="ARBA00022679"/>
    </source>
</evidence>
<evidence type="ECO:0000256" key="8">
    <source>
        <dbReference type="ARBA" id="ARBA00047883"/>
    </source>
</evidence>
<proteinExistence type="inferred from homology"/>
<dbReference type="EMBL" id="JAAYVO010000090">
    <property type="protein sequence ID" value="NLH35737.1"/>
    <property type="molecule type" value="Genomic_DNA"/>
</dbReference>
<feature type="binding site" evidence="9">
    <location>
        <position position="109"/>
    </location>
    <ligand>
        <name>4-amino-2-methyl-5-(diphosphooxymethyl)pyrimidine</name>
        <dbReference type="ChEBI" id="CHEBI:57841"/>
    </ligand>
</feature>
<dbReference type="InterPro" id="IPR022998">
    <property type="entry name" value="ThiamineP_synth_TenI"/>
</dbReference>
<comment type="catalytic activity">
    <reaction evidence="7 9 10">
        <text>2-(2-carboxy-4-methylthiazol-5-yl)ethyl phosphate + 4-amino-2-methyl-5-(diphosphooxymethyl)pyrimidine + 2 H(+) = thiamine phosphate + CO2 + diphosphate</text>
        <dbReference type="Rhea" id="RHEA:47848"/>
        <dbReference type="ChEBI" id="CHEBI:15378"/>
        <dbReference type="ChEBI" id="CHEBI:16526"/>
        <dbReference type="ChEBI" id="CHEBI:33019"/>
        <dbReference type="ChEBI" id="CHEBI:37575"/>
        <dbReference type="ChEBI" id="CHEBI:57841"/>
        <dbReference type="ChEBI" id="CHEBI:62890"/>
        <dbReference type="EC" id="2.5.1.3"/>
    </reaction>
</comment>
<evidence type="ECO:0000256" key="4">
    <source>
        <dbReference type="ARBA" id="ARBA00022842"/>
    </source>
</evidence>
<comment type="catalytic activity">
    <reaction evidence="6 9 10">
        <text>4-methyl-5-(2-phosphooxyethyl)-thiazole + 4-amino-2-methyl-5-(diphosphooxymethyl)pyrimidine + H(+) = thiamine phosphate + diphosphate</text>
        <dbReference type="Rhea" id="RHEA:22328"/>
        <dbReference type="ChEBI" id="CHEBI:15378"/>
        <dbReference type="ChEBI" id="CHEBI:33019"/>
        <dbReference type="ChEBI" id="CHEBI:37575"/>
        <dbReference type="ChEBI" id="CHEBI:57841"/>
        <dbReference type="ChEBI" id="CHEBI:58296"/>
        <dbReference type="EC" id="2.5.1.3"/>
    </reaction>
</comment>
<dbReference type="AlphaFoldDB" id="A0A847J2Y7"/>
<dbReference type="HAMAP" id="MF_00097">
    <property type="entry name" value="TMP_synthase"/>
    <property type="match status" value="1"/>
</dbReference>
<dbReference type="InterPro" id="IPR034291">
    <property type="entry name" value="TMP_synthase"/>
</dbReference>
<feature type="binding site" evidence="9">
    <location>
        <position position="165"/>
    </location>
    <ligand>
        <name>2-[(2R,5Z)-2-carboxy-4-methylthiazol-5(2H)-ylidene]ethyl phosphate</name>
        <dbReference type="ChEBI" id="CHEBI:62899"/>
    </ligand>
</feature>
<dbReference type="NCBIfam" id="TIGR00693">
    <property type="entry name" value="thiE"/>
    <property type="match status" value="1"/>
</dbReference>
<dbReference type="GO" id="GO:0004789">
    <property type="term" value="F:thiamine-phosphate diphosphorylase activity"/>
    <property type="evidence" value="ECO:0007669"/>
    <property type="project" value="UniProtKB-UniRule"/>
</dbReference>
<organism evidence="13 14">
    <name type="scientific">Pseudolactococcus chungangensis</name>
    <dbReference type="NCBI Taxonomy" id="451457"/>
    <lineage>
        <taxon>Bacteria</taxon>
        <taxon>Bacillati</taxon>
        <taxon>Bacillota</taxon>
        <taxon>Bacilli</taxon>
        <taxon>Lactobacillales</taxon>
        <taxon>Streptococcaceae</taxon>
        <taxon>Pseudolactococcus</taxon>
    </lineage>
</organism>
<evidence type="ECO:0000259" key="12">
    <source>
        <dbReference type="Pfam" id="PF02581"/>
    </source>
</evidence>
<feature type="binding site" evidence="9">
    <location>
        <begin position="135"/>
        <end position="137"/>
    </location>
    <ligand>
        <name>2-[(2R,5Z)-2-carboxy-4-methylthiazol-5(2H)-ylidene]ethyl phosphate</name>
        <dbReference type="ChEBI" id="CHEBI:62899"/>
    </ligand>
</feature>
<comment type="similarity">
    <text evidence="9 10">Belongs to the thiamine-phosphate synthase family.</text>
</comment>
<comment type="cofactor">
    <cofactor evidence="9">
        <name>Mg(2+)</name>
        <dbReference type="ChEBI" id="CHEBI:18420"/>
    </cofactor>
    <text evidence="9">Binds 1 Mg(2+) ion per subunit.</text>
</comment>
<dbReference type="UniPathway" id="UPA00060">
    <property type="reaction ID" value="UER00141"/>
</dbReference>
<keyword evidence="3 9" id="KW-0479">Metal-binding</keyword>
<evidence type="ECO:0000313" key="13">
    <source>
        <dbReference type="EMBL" id="NLH35737.1"/>
    </source>
</evidence>
<feature type="binding site" evidence="9">
    <location>
        <position position="90"/>
    </location>
    <ligand>
        <name>Mg(2+)</name>
        <dbReference type="ChEBI" id="CHEBI:18420"/>
    </ligand>
</feature>
<gene>
    <name evidence="9" type="primary">thiE</name>
    <name evidence="13" type="ORF">GX453_06915</name>
</gene>
<evidence type="ECO:0000256" key="10">
    <source>
        <dbReference type="RuleBase" id="RU003826"/>
    </source>
</evidence>
<dbReference type="GO" id="GO:0000287">
    <property type="term" value="F:magnesium ion binding"/>
    <property type="evidence" value="ECO:0007669"/>
    <property type="project" value="UniProtKB-UniRule"/>
</dbReference>
<dbReference type="EC" id="2.5.1.3" evidence="9"/>
<evidence type="ECO:0000256" key="6">
    <source>
        <dbReference type="ARBA" id="ARBA00047334"/>
    </source>
</evidence>
<keyword evidence="2 9" id="KW-0808">Transferase</keyword>
<dbReference type="CDD" id="cd00564">
    <property type="entry name" value="TMP_TenI"/>
    <property type="match status" value="1"/>
</dbReference>
<evidence type="ECO:0000256" key="9">
    <source>
        <dbReference type="HAMAP-Rule" id="MF_00097"/>
    </source>
</evidence>
<evidence type="ECO:0000256" key="3">
    <source>
        <dbReference type="ARBA" id="ARBA00022723"/>
    </source>
</evidence>
<sequence>MNKSELSLYLVTDRGNLSDQDFLTKIEQAILGGVTCVQLREKELSSRAFYELALQVKAVTDKYHIPFLINDRLDIALAVNASGVHLGQSDLPVAVARHLLGSDKLIGISAKTVAQALAAQAGGADYLGVGAMFPTTTKVITQEITRETLMAITETVKLPVVAIGGISKANRHQLIGTGIAGIAVVSAIMRASHPRNVAAELSQIPLF</sequence>
<dbReference type="InterPro" id="IPR013785">
    <property type="entry name" value="Aldolase_TIM"/>
</dbReference>
<comment type="pathway">
    <text evidence="1 9 11">Cofactor biosynthesis; thiamine diphosphate biosynthesis; thiamine phosphate from 4-amino-2-methyl-5-diphosphomethylpyrimidine and 4-methyl-5-(2-phosphoethyl)-thiazole: step 1/1.</text>
</comment>
<protein>
    <recommendedName>
        <fullName evidence="9">Thiamine-phosphate synthase</fullName>
        <shortName evidence="9">TP synthase</shortName>
        <shortName evidence="9">TPS</shortName>
        <ecNumber evidence="9">2.5.1.3</ecNumber>
    </recommendedName>
    <alternativeName>
        <fullName evidence="9">Thiamine-phosphate pyrophosphorylase</fullName>
        <shortName evidence="9">TMP pyrophosphorylase</shortName>
        <shortName evidence="9">TMP-PPase</shortName>
    </alternativeName>
</protein>
<feature type="binding site" evidence="9">
    <location>
        <begin position="185"/>
        <end position="186"/>
    </location>
    <ligand>
        <name>2-[(2R,5Z)-2-carboxy-4-methylthiazol-5(2H)-ylidene]ethyl phosphate</name>
        <dbReference type="ChEBI" id="CHEBI:62899"/>
    </ligand>
</feature>
<keyword evidence="4 9" id="KW-0460">Magnesium</keyword>
<dbReference type="FunFam" id="3.20.20.70:FF:000096">
    <property type="entry name" value="Thiamine-phosphate synthase"/>
    <property type="match status" value="1"/>
</dbReference>
<dbReference type="InterPro" id="IPR036206">
    <property type="entry name" value="ThiamineP_synth_sf"/>
</dbReference>
<dbReference type="GO" id="GO:0009228">
    <property type="term" value="P:thiamine biosynthetic process"/>
    <property type="evidence" value="ECO:0007669"/>
    <property type="project" value="UniProtKB-KW"/>
</dbReference>
<evidence type="ECO:0000256" key="1">
    <source>
        <dbReference type="ARBA" id="ARBA00005165"/>
    </source>
</evidence>
<feature type="binding site" evidence="9">
    <location>
        <begin position="38"/>
        <end position="42"/>
    </location>
    <ligand>
        <name>4-amino-2-methyl-5-(diphosphooxymethyl)pyrimidine</name>
        <dbReference type="ChEBI" id="CHEBI:57841"/>
    </ligand>
</feature>
<feature type="binding site" evidence="9">
    <location>
        <position position="70"/>
    </location>
    <ligand>
        <name>4-amino-2-methyl-5-(diphosphooxymethyl)pyrimidine</name>
        <dbReference type="ChEBI" id="CHEBI:57841"/>
    </ligand>
</feature>
<evidence type="ECO:0000256" key="7">
    <source>
        <dbReference type="ARBA" id="ARBA00047851"/>
    </source>
</evidence>
<dbReference type="Pfam" id="PF02581">
    <property type="entry name" value="TMP-TENI"/>
    <property type="match status" value="1"/>
</dbReference>
<dbReference type="PANTHER" id="PTHR20857:SF23">
    <property type="entry name" value="THIAMINE BIOSYNTHETIC BIFUNCTIONAL ENZYME"/>
    <property type="match status" value="1"/>
</dbReference>
<dbReference type="GO" id="GO:0009229">
    <property type="term" value="P:thiamine diphosphate biosynthetic process"/>
    <property type="evidence" value="ECO:0007669"/>
    <property type="project" value="UniProtKB-UniRule"/>
</dbReference>
<dbReference type="GO" id="GO:0005737">
    <property type="term" value="C:cytoplasm"/>
    <property type="evidence" value="ECO:0007669"/>
    <property type="project" value="TreeGrafter"/>
</dbReference>
<reference evidence="13 14" key="1">
    <citation type="journal article" date="2020" name="Biotechnol. Biofuels">
        <title>New insights from the biogas microbiome by comprehensive genome-resolved metagenomics of nearly 1600 species originating from multiple anaerobic digesters.</title>
        <authorList>
            <person name="Campanaro S."/>
            <person name="Treu L."/>
            <person name="Rodriguez-R L.M."/>
            <person name="Kovalovszki A."/>
            <person name="Ziels R.M."/>
            <person name="Maus I."/>
            <person name="Zhu X."/>
            <person name="Kougias P.G."/>
            <person name="Basile A."/>
            <person name="Luo G."/>
            <person name="Schluter A."/>
            <person name="Konstantinidis K.T."/>
            <person name="Angelidaki I."/>
        </authorList>
    </citation>
    <scope>NUCLEOTIDE SEQUENCE [LARGE SCALE GENOMIC DNA]</scope>
    <source>
        <strain evidence="13">AS27yjCOA_61</strain>
    </source>
</reference>
<keyword evidence="5 9" id="KW-0784">Thiamine biosynthesis</keyword>
<comment type="catalytic activity">
    <reaction evidence="8 9 10">
        <text>2-[(2R,5Z)-2-carboxy-4-methylthiazol-5(2H)-ylidene]ethyl phosphate + 4-amino-2-methyl-5-(diphosphooxymethyl)pyrimidine + 2 H(+) = thiamine phosphate + CO2 + diphosphate</text>
        <dbReference type="Rhea" id="RHEA:47844"/>
        <dbReference type="ChEBI" id="CHEBI:15378"/>
        <dbReference type="ChEBI" id="CHEBI:16526"/>
        <dbReference type="ChEBI" id="CHEBI:33019"/>
        <dbReference type="ChEBI" id="CHEBI:37575"/>
        <dbReference type="ChEBI" id="CHEBI:57841"/>
        <dbReference type="ChEBI" id="CHEBI:62899"/>
        <dbReference type="EC" id="2.5.1.3"/>
    </reaction>
</comment>
<comment type="caution">
    <text evidence="13">The sequence shown here is derived from an EMBL/GenBank/DDBJ whole genome shotgun (WGS) entry which is preliminary data.</text>
</comment>
<dbReference type="Proteomes" id="UP000559962">
    <property type="component" value="Unassembled WGS sequence"/>
</dbReference>
<accession>A0A847J2Y7</accession>
<feature type="binding site" evidence="9">
    <location>
        <position position="138"/>
    </location>
    <ligand>
        <name>4-amino-2-methyl-5-(diphosphooxymethyl)pyrimidine</name>
        <dbReference type="ChEBI" id="CHEBI:57841"/>
    </ligand>
</feature>
<evidence type="ECO:0000256" key="5">
    <source>
        <dbReference type="ARBA" id="ARBA00022977"/>
    </source>
</evidence>
<feature type="domain" description="Thiamine phosphate synthase/TenI" evidence="12">
    <location>
        <begin position="8"/>
        <end position="188"/>
    </location>
</feature>
<evidence type="ECO:0000313" key="14">
    <source>
        <dbReference type="Proteomes" id="UP000559962"/>
    </source>
</evidence>
<name>A0A847J2Y7_9LACT</name>
<dbReference type="PANTHER" id="PTHR20857">
    <property type="entry name" value="THIAMINE-PHOSPHATE PYROPHOSPHORYLASE"/>
    <property type="match status" value="1"/>
</dbReference>
<dbReference type="SUPFAM" id="SSF51391">
    <property type="entry name" value="Thiamin phosphate synthase"/>
    <property type="match status" value="1"/>
</dbReference>
<feature type="binding site" evidence="9">
    <location>
        <position position="71"/>
    </location>
    <ligand>
        <name>Mg(2+)</name>
        <dbReference type="ChEBI" id="CHEBI:18420"/>
    </ligand>
</feature>
<dbReference type="Gene3D" id="3.20.20.70">
    <property type="entry name" value="Aldolase class I"/>
    <property type="match status" value="1"/>
</dbReference>